<accession>A0A7X8TQN3</accession>
<dbReference type="Proteomes" id="UP000535589">
    <property type="component" value="Unassembled WGS sequence"/>
</dbReference>
<reference evidence="1 2" key="1">
    <citation type="submission" date="2020-04" db="EMBL/GenBank/DDBJ databases">
        <title>Vibrio sp. SM6, a novel species isolated from seawater.</title>
        <authorList>
            <person name="Wang X."/>
        </authorList>
    </citation>
    <scope>NUCLEOTIDE SEQUENCE [LARGE SCALE GENOMIC DNA]</scope>
    <source>
        <strain evidence="1 2">SM6</strain>
    </source>
</reference>
<dbReference type="RefSeq" id="WP_168836054.1">
    <property type="nucleotide sequence ID" value="NZ_JABAIK010000007.1"/>
</dbReference>
<keyword evidence="2" id="KW-1185">Reference proteome</keyword>
<comment type="caution">
    <text evidence="1">The sequence shown here is derived from an EMBL/GenBank/DDBJ whole genome shotgun (WGS) entry which is preliminary data.</text>
</comment>
<name>A0A7X8TQN3_9VIBR</name>
<proteinExistence type="predicted"/>
<dbReference type="EMBL" id="JABAIK010000007">
    <property type="protein sequence ID" value="NLS12960.1"/>
    <property type="molecule type" value="Genomic_DNA"/>
</dbReference>
<evidence type="ECO:0000313" key="1">
    <source>
        <dbReference type="EMBL" id="NLS12960.1"/>
    </source>
</evidence>
<gene>
    <name evidence="1" type="ORF">HGP28_08660</name>
</gene>
<dbReference type="AlphaFoldDB" id="A0A7X8TQN3"/>
<protein>
    <submittedName>
        <fullName evidence="1">Uncharacterized protein</fullName>
    </submittedName>
</protein>
<organism evidence="1 2">
    <name type="scientific">Vibrio agarilyticus</name>
    <dbReference type="NCBI Taxonomy" id="2726741"/>
    <lineage>
        <taxon>Bacteria</taxon>
        <taxon>Pseudomonadati</taxon>
        <taxon>Pseudomonadota</taxon>
        <taxon>Gammaproteobacteria</taxon>
        <taxon>Vibrionales</taxon>
        <taxon>Vibrionaceae</taxon>
        <taxon>Vibrio</taxon>
    </lineage>
</organism>
<sequence length="63" mass="7198">MENLITSAMEIRNRTLVTSLLSDRGFKITMTDFDDMSFEGTESHINVHYDLFSNVESITVVPK</sequence>
<evidence type="ECO:0000313" key="2">
    <source>
        <dbReference type="Proteomes" id="UP000535589"/>
    </source>
</evidence>